<evidence type="ECO:0000313" key="1">
    <source>
        <dbReference type="EMBL" id="ONK72418.1"/>
    </source>
</evidence>
<proteinExistence type="predicted"/>
<keyword evidence="2" id="KW-1185">Reference proteome</keyword>
<dbReference type="Proteomes" id="UP000243459">
    <property type="component" value="Chromosome 4"/>
</dbReference>
<reference evidence="2" key="1">
    <citation type="journal article" date="2017" name="Nat. Commun.">
        <title>The asparagus genome sheds light on the origin and evolution of a young Y chromosome.</title>
        <authorList>
            <person name="Harkess A."/>
            <person name="Zhou J."/>
            <person name="Xu C."/>
            <person name="Bowers J.E."/>
            <person name="Van der Hulst R."/>
            <person name="Ayyampalayam S."/>
            <person name="Mercati F."/>
            <person name="Riccardi P."/>
            <person name="McKain M.R."/>
            <person name="Kakrana A."/>
            <person name="Tang H."/>
            <person name="Ray J."/>
            <person name="Groenendijk J."/>
            <person name="Arikit S."/>
            <person name="Mathioni S.M."/>
            <person name="Nakano M."/>
            <person name="Shan H."/>
            <person name="Telgmann-Rauber A."/>
            <person name="Kanno A."/>
            <person name="Yue Z."/>
            <person name="Chen H."/>
            <person name="Li W."/>
            <person name="Chen Y."/>
            <person name="Xu X."/>
            <person name="Zhang Y."/>
            <person name="Luo S."/>
            <person name="Chen H."/>
            <person name="Gao J."/>
            <person name="Mao Z."/>
            <person name="Pires J.C."/>
            <person name="Luo M."/>
            <person name="Kudrna D."/>
            <person name="Wing R.A."/>
            <person name="Meyers B.C."/>
            <person name="Yi K."/>
            <person name="Kong H."/>
            <person name="Lavrijsen P."/>
            <person name="Sunseri F."/>
            <person name="Falavigna A."/>
            <person name="Ye Y."/>
            <person name="Leebens-Mack J.H."/>
            <person name="Chen G."/>
        </authorList>
    </citation>
    <scope>NUCLEOTIDE SEQUENCE [LARGE SCALE GENOMIC DNA]</scope>
    <source>
        <strain evidence="2">cv. DH0086</strain>
    </source>
</reference>
<dbReference type="AlphaFoldDB" id="A0A5P1F232"/>
<dbReference type="EMBL" id="CM007384">
    <property type="protein sequence ID" value="ONK72418.1"/>
    <property type="molecule type" value="Genomic_DNA"/>
</dbReference>
<protein>
    <submittedName>
        <fullName evidence="1">Uncharacterized protein</fullName>
    </submittedName>
</protein>
<dbReference type="Gramene" id="ONK72418">
    <property type="protein sequence ID" value="ONK72418"/>
    <property type="gene ID" value="A4U43_C04F19230"/>
</dbReference>
<organism evidence="1 2">
    <name type="scientific">Asparagus officinalis</name>
    <name type="common">Garden asparagus</name>
    <dbReference type="NCBI Taxonomy" id="4686"/>
    <lineage>
        <taxon>Eukaryota</taxon>
        <taxon>Viridiplantae</taxon>
        <taxon>Streptophyta</taxon>
        <taxon>Embryophyta</taxon>
        <taxon>Tracheophyta</taxon>
        <taxon>Spermatophyta</taxon>
        <taxon>Magnoliopsida</taxon>
        <taxon>Liliopsida</taxon>
        <taxon>Asparagales</taxon>
        <taxon>Asparagaceae</taxon>
        <taxon>Asparagoideae</taxon>
        <taxon>Asparagus</taxon>
    </lineage>
</organism>
<sequence length="129" mass="14957">MIPFAVRYLYVELLLRLNSHAETVDQLYELLDFVRARVREGSEESECWRRREVFILSSICCNHWSWGIFSFRLRIGWCKEGGQAFEAHIYGDLLTCAPTQAWAKKHKNPGRRVDLLAKGSGDHNSVIIC</sequence>
<accession>A0A5P1F232</accession>
<gene>
    <name evidence="1" type="ORF">A4U43_C04F19230</name>
</gene>
<evidence type="ECO:0000313" key="2">
    <source>
        <dbReference type="Proteomes" id="UP000243459"/>
    </source>
</evidence>
<name>A0A5P1F232_ASPOF</name>